<dbReference type="EMBL" id="OV651821">
    <property type="protein sequence ID" value="CAH1115254.1"/>
    <property type="molecule type" value="Genomic_DNA"/>
</dbReference>
<keyword evidence="3" id="KW-1185">Reference proteome</keyword>
<sequence>MTFYNEESKSLHLINFTSHSSMDRQSKLEEKVKKFRRYSDVFDPFVQRQEIFKNVKTRRASIDVSEASLIKKEKIDRTFRDVSEPCLNRKDKLDKAFKDISEPNLHKIESIKPIKRKNVSLGMAIGEQVPLKPTNLEVLTKRLDGELKPHLRTRKSDINNNFTKNLTETKHAKKSKAKRESKCHTNIEKNAFLKENICKRNVDFEKEIVDKKDEEYLSSDKKLKRDSRSVKKIVIKTDTDTKENSEVQKNPPEKKKPIDPKILKIYTDKTVTKFNNLETIFETPIGSYIMGKRKLKRYLNFDNANSSIKKAQRKSKVKKINPFFRMTYIDLESLSLHNVDDLIK</sequence>
<organism evidence="2 3">
    <name type="scientific">Psylliodes chrysocephalus</name>
    <dbReference type="NCBI Taxonomy" id="3402493"/>
    <lineage>
        <taxon>Eukaryota</taxon>
        <taxon>Metazoa</taxon>
        <taxon>Ecdysozoa</taxon>
        <taxon>Arthropoda</taxon>
        <taxon>Hexapoda</taxon>
        <taxon>Insecta</taxon>
        <taxon>Pterygota</taxon>
        <taxon>Neoptera</taxon>
        <taxon>Endopterygota</taxon>
        <taxon>Coleoptera</taxon>
        <taxon>Polyphaga</taxon>
        <taxon>Cucujiformia</taxon>
        <taxon>Chrysomeloidea</taxon>
        <taxon>Chrysomelidae</taxon>
        <taxon>Galerucinae</taxon>
        <taxon>Alticini</taxon>
        <taxon>Psylliodes</taxon>
    </lineage>
</organism>
<reference evidence="2" key="1">
    <citation type="submission" date="2022-01" db="EMBL/GenBank/DDBJ databases">
        <authorList>
            <person name="King R."/>
        </authorList>
    </citation>
    <scope>NUCLEOTIDE SEQUENCE</scope>
</reference>
<dbReference type="Proteomes" id="UP001153636">
    <property type="component" value="Chromosome 9"/>
</dbReference>
<evidence type="ECO:0000256" key="1">
    <source>
        <dbReference type="SAM" id="MobiDB-lite"/>
    </source>
</evidence>
<evidence type="ECO:0000313" key="2">
    <source>
        <dbReference type="EMBL" id="CAH1115254.1"/>
    </source>
</evidence>
<accession>A0A9P0DB53</accession>
<name>A0A9P0DB53_9CUCU</name>
<proteinExistence type="predicted"/>
<dbReference type="AlphaFoldDB" id="A0A9P0DB53"/>
<feature type="region of interest" description="Disordered" evidence="1">
    <location>
        <begin position="235"/>
        <end position="258"/>
    </location>
</feature>
<dbReference type="OrthoDB" id="8035741at2759"/>
<evidence type="ECO:0000313" key="3">
    <source>
        <dbReference type="Proteomes" id="UP001153636"/>
    </source>
</evidence>
<gene>
    <name evidence="2" type="ORF">PSYICH_LOCUS14992</name>
</gene>
<protein>
    <submittedName>
        <fullName evidence="2">Uncharacterized protein</fullName>
    </submittedName>
</protein>